<evidence type="ECO:0000313" key="1">
    <source>
        <dbReference type="EMBL" id="KAK4268459.1"/>
    </source>
</evidence>
<accession>A0AAE1K8S1</accession>
<dbReference type="PANTHER" id="PTHR47481">
    <property type="match status" value="1"/>
</dbReference>
<dbReference type="PANTHER" id="PTHR47481:SF22">
    <property type="entry name" value="RETROTRANSPOSON GAG DOMAIN-CONTAINING PROTEIN"/>
    <property type="match status" value="1"/>
</dbReference>
<reference evidence="1" key="1">
    <citation type="submission" date="2023-10" db="EMBL/GenBank/DDBJ databases">
        <title>Chromosome-level genome of the transformable northern wattle, Acacia crassicarpa.</title>
        <authorList>
            <person name="Massaro I."/>
            <person name="Sinha N.R."/>
            <person name="Poethig S."/>
            <person name="Leichty A.R."/>
        </authorList>
    </citation>
    <scope>NUCLEOTIDE SEQUENCE</scope>
    <source>
        <strain evidence="1">Acra3RX</strain>
        <tissue evidence="1">Leaf</tissue>
    </source>
</reference>
<evidence type="ECO:0000313" key="2">
    <source>
        <dbReference type="Proteomes" id="UP001293593"/>
    </source>
</evidence>
<organism evidence="1 2">
    <name type="scientific">Acacia crassicarpa</name>
    <name type="common">northern wattle</name>
    <dbReference type="NCBI Taxonomy" id="499986"/>
    <lineage>
        <taxon>Eukaryota</taxon>
        <taxon>Viridiplantae</taxon>
        <taxon>Streptophyta</taxon>
        <taxon>Embryophyta</taxon>
        <taxon>Tracheophyta</taxon>
        <taxon>Spermatophyta</taxon>
        <taxon>Magnoliopsida</taxon>
        <taxon>eudicotyledons</taxon>
        <taxon>Gunneridae</taxon>
        <taxon>Pentapetalae</taxon>
        <taxon>rosids</taxon>
        <taxon>fabids</taxon>
        <taxon>Fabales</taxon>
        <taxon>Fabaceae</taxon>
        <taxon>Caesalpinioideae</taxon>
        <taxon>mimosoid clade</taxon>
        <taxon>Acacieae</taxon>
        <taxon>Acacia</taxon>
    </lineage>
</organism>
<sequence length="209" mass="23352">MSTSSTDSGSSSQTRTYTLFSSFGQTAVTKLDRTNFLIWESIVLPLIEGNRLQGHINGTSKALPKMISGSTGTRTEIGARLSANPAWSKWFSIDRLLVEWLRNTMTQDIGAQLLHFQTIKALWTEAREFTSASTRAHIMVVKNELHNTQKNSLTMEAYLNKMKSLSDELTLAGFPIAMDDLILHMLDGPDSEYNAIVVKLVFCIVSRFD</sequence>
<dbReference type="Proteomes" id="UP001293593">
    <property type="component" value="Unassembled WGS sequence"/>
</dbReference>
<keyword evidence="2" id="KW-1185">Reference proteome</keyword>
<gene>
    <name evidence="1" type="ORF">QN277_025114</name>
</gene>
<proteinExistence type="predicted"/>
<dbReference type="AlphaFoldDB" id="A0AAE1K8S1"/>
<evidence type="ECO:0008006" key="3">
    <source>
        <dbReference type="Google" id="ProtNLM"/>
    </source>
</evidence>
<comment type="caution">
    <text evidence="1">The sequence shown here is derived from an EMBL/GenBank/DDBJ whole genome shotgun (WGS) entry which is preliminary data.</text>
</comment>
<name>A0AAE1K8S1_9FABA</name>
<protein>
    <recommendedName>
        <fullName evidence="3">Retrotransposon Copia-like N-terminal domain-containing protein</fullName>
    </recommendedName>
</protein>
<dbReference type="EMBL" id="JAWXYG010000007">
    <property type="protein sequence ID" value="KAK4268459.1"/>
    <property type="molecule type" value="Genomic_DNA"/>
</dbReference>